<evidence type="ECO:0000256" key="1">
    <source>
        <dbReference type="SAM" id="MobiDB-lite"/>
    </source>
</evidence>
<feature type="compositionally biased region" description="Polar residues" evidence="1">
    <location>
        <begin position="262"/>
        <end position="276"/>
    </location>
</feature>
<gene>
    <name evidence="2" type="ORF">Bpfe_025884</name>
</gene>
<feature type="region of interest" description="Disordered" evidence="1">
    <location>
        <begin position="113"/>
        <end position="138"/>
    </location>
</feature>
<feature type="compositionally biased region" description="Basic and acidic residues" evidence="1">
    <location>
        <begin position="37"/>
        <end position="71"/>
    </location>
</feature>
<evidence type="ECO:0000313" key="3">
    <source>
        <dbReference type="Proteomes" id="UP001233172"/>
    </source>
</evidence>
<reference evidence="2" key="2">
    <citation type="submission" date="2023-04" db="EMBL/GenBank/DDBJ databases">
        <authorList>
            <person name="Bu L."/>
            <person name="Lu L."/>
            <person name="Laidemitt M.R."/>
            <person name="Zhang S.M."/>
            <person name="Mutuku M."/>
            <person name="Mkoji G."/>
            <person name="Steinauer M."/>
            <person name="Loker E.S."/>
        </authorList>
    </citation>
    <scope>NUCLEOTIDE SEQUENCE</scope>
    <source>
        <strain evidence="2">KasaAsao</strain>
        <tissue evidence="2">Whole Snail</tissue>
    </source>
</reference>
<name>A0AAD8AYD8_BIOPF</name>
<evidence type="ECO:0000313" key="2">
    <source>
        <dbReference type="EMBL" id="KAK0044711.1"/>
    </source>
</evidence>
<feature type="region of interest" description="Disordered" evidence="1">
    <location>
        <begin position="238"/>
        <end position="279"/>
    </location>
</feature>
<feature type="compositionally biased region" description="Basic and acidic residues" evidence="1">
    <location>
        <begin position="113"/>
        <end position="130"/>
    </location>
</feature>
<organism evidence="2 3">
    <name type="scientific">Biomphalaria pfeifferi</name>
    <name type="common">Bloodfluke planorb</name>
    <name type="synonym">Freshwater snail</name>
    <dbReference type="NCBI Taxonomy" id="112525"/>
    <lineage>
        <taxon>Eukaryota</taxon>
        <taxon>Metazoa</taxon>
        <taxon>Spiralia</taxon>
        <taxon>Lophotrochozoa</taxon>
        <taxon>Mollusca</taxon>
        <taxon>Gastropoda</taxon>
        <taxon>Heterobranchia</taxon>
        <taxon>Euthyneura</taxon>
        <taxon>Panpulmonata</taxon>
        <taxon>Hygrophila</taxon>
        <taxon>Lymnaeoidea</taxon>
        <taxon>Planorbidae</taxon>
        <taxon>Biomphalaria</taxon>
    </lineage>
</organism>
<protein>
    <submittedName>
        <fullName evidence="2">RNA-binding protein 25</fullName>
    </submittedName>
</protein>
<proteinExistence type="predicted"/>
<dbReference type="Proteomes" id="UP001233172">
    <property type="component" value="Unassembled WGS sequence"/>
</dbReference>
<dbReference type="AlphaFoldDB" id="A0AAD8AYD8"/>
<keyword evidence="3" id="KW-1185">Reference proteome</keyword>
<sequence>MREWIRIRDKEMDGPSPRYMPERRLQKKRPGTKTPNKAKEKEKERRKAVRKHDESNFDDYERERTLEKEKERDEQCLQLVKDIYKLRDYYYKEYNALLAAKVEKQREQIKANDAARSKLREEQEEKERHETHKVKRRLKRHTLDQKLPTIYVPKTDLYYIVGLEEKLRREGKLKTVMDYNKFRKEISEPETFYKHFKVHKNLDQTKYTSSLNEHQSSYSCGESSDSLYSLEPKVKLDDRPLGRISESQESTRSDNWAVPQMYHSQSKQTKSGSGVSSKADDIEKKFPKLDMPKLHCFTMDLNRKLPDPEEVRVDEDLKAKELHRKRMARTVTKMYQLAMSNAAVSARIMDQHEDLKIFLEGPSLSDVIADRHWLVAYGMNDLKEETPESSCPSPAPTQSRLQPIQEAESSRDTSVQEVEDCPGSQEMPTVPDEKKSLVPLTMEEIRTNCTIKKSKALSTLWHNYVQTGK</sequence>
<comment type="caution">
    <text evidence="2">The sequence shown here is derived from an EMBL/GenBank/DDBJ whole genome shotgun (WGS) entry which is preliminary data.</text>
</comment>
<accession>A0AAD8AYD8</accession>
<feature type="compositionally biased region" description="Basic and acidic residues" evidence="1">
    <location>
        <begin position="1"/>
        <end position="13"/>
    </location>
</feature>
<feature type="region of interest" description="Disordered" evidence="1">
    <location>
        <begin position="384"/>
        <end position="437"/>
    </location>
</feature>
<feature type="compositionally biased region" description="Polar residues" evidence="1">
    <location>
        <begin position="245"/>
        <end position="254"/>
    </location>
</feature>
<feature type="region of interest" description="Disordered" evidence="1">
    <location>
        <begin position="1"/>
        <end position="71"/>
    </location>
</feature>
<feature type="compositionally biased region" description="Polar residues" evidence="1">
    <location>
        <begin position="388"/>
        <end position="402"/>
    </location>
</feature>
<reference evidence="2" key="1">
    <citation type="journal article" date="2023" name="PLoS Negl. Trop. Dis.">
        <title>A genome sequence for Biomphalaria pfeifferi, the major vector snail for the human-infecting parasite Schistosoma mansoni.</title>
        <authorList>
            <person name="Bu L."/>
            <person name="Lu L."/>
            <person name="Laidemitt M.R."/>
            <person name="Zhang S.M."/>
            <person name="Mutuku M."/>
            <person name="Mkoji G."/>
            <person name="Steinauer M."/>
            <person name="Loker E.S."/>
        </authorList>
    </citation>
    <scope>NUCLEOTIDE SEQUENCE</scope>
    <source>
        <strain evidence="2">KasaAsao</strain>
    </source>
</reference>
<dbReference type="EMBL" id="JASAOG010000193">
    <property type="protein sequence ID" value="KAK0044711.1"/>
    <property type="molecule type" value="Genomic_DNA"/>
</dbReference>